<dbReference type="PROSITE" id="PS00101">
    <property type="entry name" value="HEXAPEP_TRANSFERASES"/>
    <property type="match status" value="1"/>
</dbReference>
<evidence type="ECO:0000256" key="2">
    <source>
        <dbReference type="ARBA" id="ARBA00022679"/>
    </source>
</evidence>
<name>A0A3S3URT3_9SPHI</name>
<evidence type="ECO:0000259" key="6">
    <source>
        <dbReference type="SMART" id="SM01266"/>
    </source>
</evidence>
<sequence length="186" mass="20170">MNDNKTELQKMLDGELYVAGDQQLVDMRDNARVLLSRYNQMMAEPLEKKNEVLKKLLGKCSTIDIQPPFFCDYGTHIIAGENFFMNFNCVILDCALVTIGNNVMCGPYVQIYTAYHPLAAEERIKGPELAAPITIGDNVWLGGGAIICPGVTIGSNTTIGAGSVVTKDIPAGVFAAGNPCRVIRTI</sequence>
<gene>
    <name evidence="7" type="ORF">EPL05_17295</name>
</gene>
<keyword evidence="8" id="KW-1185">Reference proteome</keyword>
<dbReference type="AlphaFoldDB" id="A0A3S3URT3"/>
<dbReference type="InterPro" id="IPR039369">
    <property type="entry name" value="LacA-like"/>
</dbReference>
<dbReference type="SUPFAM" id="SSF51161">
    <property type="entry name" value="Trimeric LpxA-like enzymes"/>
    <property type="match status" value="1"/>
</dbReference>
<dbReference type="CDD" id="cd03357">
    <property type="entry name" value="LbH_MAT_GAT"/>
    <property type="match status" value="1"/>
</dbReference>
<accession>A0A3S3URT3</accession>
<comment type="similarity">
    <text evidence="1 5">Belongs to the transferase hexapeptide repeat family.</text>
</comment>
<dbReference type="EC" id="2.3.1.-" evidence="5"/>
<organism evidence="7 8">
    <name type="scientific">Mucilaginibacter gilvus</name>
    <dbReference type="NCBI Taxonomy" id="2305909"/>
    <lineage>
        <taxon>Bacteria</taxon>
        <taxon>Pseudomonadati</taxon>
        <taxon>Bacteroidota</taxon>
        <taxon>Sphingobacteriia</taxon>
        <taxon>Sphingobacteriales</taxon>
        <taxon>Sphingobacteriaceae</taxon>
        <taxon>Mucilaginibacter</taxon>
    </lineage>
</organism>
<dbReference type="OrthoDB" id="9812571at2"/>
<dbReference type="RefSeq" id="WP_128535245.1">
    <property type="nucleotide sequence ID" value="NZ_SBIW01000008.1"/>
</dbReference>
<evidence type="ECO:0000256" key="4">
    <source>
        <dbReference type="ARBA" id="ARBA00023315"/>
    </source>
</evidence>
<dbReference type="GO" id="GO:0008870">
    <property type="term" value="F:galactoside O-acetyltransferase activity"/>
    <property type="evidence" value="ECO:0007669"/>
    <property type="project" value="TreeGrafter"/>
</dbReference>
<keyword evidence="4 5" id="KW-0012">Acyltransferase</keyword>
<keyword evidence="3" id="KW-0677">Repeat</keyword>
<feature type="domain" description="Maltose/galactoside acetyltransferase" evidence="6">
    <location>
        <begin position="8"/>
        <end position="62"/>
    </location>
</feature>
<dbReference type="FunFam" id="2.160.10.10:FF:000008">
    <property type="entry name" value="Maltose O-acetyltransferase"/>
    <property type="match status" value="1"/>
</dbReference>
<dbReference type="PANTHER" id="PTHR43017:SF1">
    <property type="entry name" value="ACETYLTRANSFERASE YJL218W-RELATED"/>
    <property type="match status" value="1"/>
</dbReference>
<evidence type="ECO:0000313" key="7">
    <source>
        <dbReference type="EMBL" id="RWY49173.1"/>
    </source>
</evidence>
<comment type="caution">
    <text evidence="7">The sequence shown here is derived from an EMBL/GenBank/DDBJ whole genome shotgun (WGS) entry which is preliminary data.</text>
</comment>
<evidence type="ECO:0000313" key="8">
    <source>
        <dbReference type="Proteomes" id="UP000286701"/>
    </source>
</evidence>
<evidence type="ECO:0000256" key="5">
    <source>
        <dbReference type="RuleBase" id="RU367021"/>
    </source>
</evidence>
<dbReference type="EMBL" id="SBIW01000008">
    <property type="protein sequence ID" value="RWY49173.1"/>
    <property type="molecule type" value="Genomic_DNA"/>
</dbReference>
<evidence type="ECO:0000256" key="3">
    <source>
        <dbReference type="ARBA" id="ARBA00022737"/>
    </source>
</evidence>
<dbReference type="Pfam" id="PF12464">
    <property type="entry name" value="Mac"/>
    <property type="match status" value="1"/>
</dbReference>
<dbReference type="SMART" id="SM01266">
    <property type="entry name" value="Mac"/>
    <property type="match status" value="1"/>
</dbReference>
<dbReference type="PANTHER" id="PTHR43017">
    <property type="entry name" value="GALACTOSIDE O-ACETYLTRANSFERASE"/>
    <property type="match status" value="1"/>
</dbReference>
<protein>
    <recommendedName>
        <fullName evidence="5">Acetyltransferase</fullName>
        <ecNumber evidence="5">2.3.1.-</ecNumber>
    </recommendedName>
</protein>
<dbReference type="InterPro" id="IPR011004">
    <property type="entry name" value="Trimer_LpxA-like_sf"/>
</dbReference>
<keyword evidence="2 5" id="KW-0808">Transferase</keyword>
<dbReference type="Pfam" id="PF00132">
    <property type="entry name" value="Hexapep"/>
    <property type="match status" value="1"/>
</dbReference>
<reference evidence="7 8" key="1">
    <citation type="submission" date="2019-01" db="EMBL/GenBank/DDBJ databases">
        <title>Mucilaginibacter antarcticum sp. nov., isolated from antarctic soil.</title>
        <authorList>
            <person name="Yan Y.-Q."/>
            <person name="Du Z.-J."/>
        </authorList>
    </citation>
    <scope>NUCLEOTIDE SEQUENCE [LARGE SCALE GENOMIC DNA]</scope>
    <source>
        <strain evidence="7 8">F01003</strain>
    </source>
</reference>
<dbReference type="InterPro" id="IPR024688">
    <property type="entry name" value="Mac_dom"/>
</dbReference>
<dbReference type="InterPro" id="IPR018357">
    <property type="entry name" value="Hexapep_transf_CS"/>
</dbReference>
<dbReference type="Proteomes" id="UP000286701">
    <property type="component" value="Unassembled WGS sequence"/>
</dbReference>
<dbReference type="Gene3D" id="2.160.10.10">
    <property type="entry name" value="Hexapeptide repeat proteins"/>
    <property type="match status" value="1"/>
</dbReference>
<evidence type="ECO:0000256" key="1">
    <source>
        <dbReference type="ARBA" id="ARBA00007274"/>
    </source>
</evidence>
<dbReference type="InterPro" id="IPR001451">
    <property type="entry name" value="Hexapep"/>
</dbReference>
<proteinExistence type="inferred from homology"/>